<name>A0ABS8VRX7_DATST</name>
<reference evidence="4 5" key="1">
    <citation type="journal article" date="2021" name="BMC Genomics">
        <title>Datura genome reveals duplications of psychoactive alkaloid biosynthetic genes and high mutation rate following tissue culture.</title>
        <authorList>
            <person name="Rajewski A."/>
            <person name="Carter-House D."/>
            <person name="Stajich J."/>
            <person name="Litt A."/>
        </authorList>
    </citation>
    <scope>NUCLEOTIDE SEQUENCE [LARGE SCALE GENOMIC DNA]</scope>
    <source>
        <strain evidence="4">AR-01</strain>
    </source>
</reference>
<feature type="domain" description="Syntaxin N-terminal" evidence="3">
    <location>
        <begin position="52"/>
        <end position="166"/>
    </location>
</feature>
<organism evidence="4 5">
    <name type="scientific">Datura stramonium</name>
    <name type="common">Jimsonweed</name>
    <name type="synonym">Common thornapple</name>
    <dbReference type="NCBI Taxonomy" id="4076"/>
    <lineage>
        <taxon>Eukaryota</taxon>
        <taxon>Viridiplantae</taxon>
        <taxon>Streptophyta</taxon>
        <taxon>Embryophyta</taxon>
        <taxon>Tracheophyta</taxon>
        <taxon>Spermatophyta</taxon>
        <taxon>Magnoliopsida</taxon>
        <taxon>eudicotyledons</taxon>
        <taxon>Gunneridae</taxon>
        <taxon>Pentapetalae</taxon>
        <taxon>asterids</taxon>
        <taxon>lamiids</taxon>
        <taxon>Solanales</taxon>
        <taxon>Solanaceae</taxon>
        <taxon>Solanoideae</taxon>
        <taxon>Datureae</taxon>
        <taxon>Datura</taxon>
    </lineage>
</organism>
<protein>
    <recommendedName>
        <fullName evidence="3">Syntaxin N-terminal domain-containing protein</fullName>
    </recommendedName>
</protein>
<comment type="caution">
    <text evidence="4">The sequence shown here is derived from an EMBL/GenBank/DDBJ whole genome shotgun (WGS) entry which is preliminary data.</text>
</comment>
<evidence type="ECO:0000256" key="1">
    <source>
        <dbReference type="ARBA" id="ARBA00022927"/>
    </source>
</evidence>
<dbReference type="Pfam" id="PF00804">
    <property type="entry name" value="Syntaxin"/>
    <property type="match status" value="1"/>
</dbReference>
<evidence type="ECO:0000313" key="4">
    <source>
        <dbReference type="EMBL" id="MCE0481963.1"/>
    </source>
</evidence>
<dbReference type="Proteomes" id="UP000823775">
    <property type="component" value="Unassembled WGS sequence"/>
</dbReference>
<dbReference type="InterPro" id="IPR010989">
    <property type="entry name" value="SNARE"/>
</dbReference>
<keyword evidence="5" id="KW-1185">Reference proteome</keyword>
<gene>
    <name evidence="4" type="ORF">HAX54_040189</name>
</gene>
<feature type="coiled-coil region" evidence="2">
    <location>
        <begin position="57"/>
        <end position="128"/>
    </location>
</feature>
<dbReference type="SUPFAM" id="SSF47661">
    <property type="entry name" value="t-snare proteins"/>
    <property type="match status" value="1"/>
</dbReference>
<proteinExistence type="predicted"/>
<accession>A0ABS8VRX7</accession>
<evidence type="ECO:0000256" key="2">
    <source>
        <dbReference type="SAM" id="Coils"/>
    </source>
</evidence>
<dbReference type="InterPro" id="IPR006011">
    <property type="entry name" value="Syntaxin_N"/>
</dbReference>
<evidence type="ECO:0000313" key="5">
    <source>
        <dbReference type="Proteomes" id="UP000823775"/>
    </source>
</evidence>
<evidence type="ECO:0000259" key="3">
    <source>
        <dbReference type="SMART" id="SM00503"/>
    </source>
</evidence>
<sequence>MNDLLAIQEIKKQVDKLSGLLKNLKDSSLIDVKDNASKESDIEMGNRFTRSQSDSGMDSFNKQIQEIKKQVDRLSGLLKVLKDANVETKSVAKASAMKAIRKQMEKDIDEVVKIARNVREKIEAINKENLANRRKPGCGKGTSVDRSRTNMTNALTKKFRDIMIEF</sequence>
<keyword evidence="1" id="KW-0653">Protein transport</keyword>
<dbReference type="EMBL" id="JACEIK010005643">
    <property type="protein sequence ID" value="MCE0481963.1"/>
    <property type="molecule type" value="Genomic_DNA"/>
</dbReference>
<keyword evidence="2" id="KW-0175">Coiled coil</keyword>
<dbReference type="SMART" id="SM00503">
    <property type="entry name" value="SynN"/>
    <property type="match status" value="1"/>
</dbReference>
<dbReference type="Gene3D" id="1.20.58.70">
    <property type="match status" value="1"/>
</dbReference>
<keyword evidence="1" id="KW-0813">Transport</keyword>